<feature type="transmembrane region" description="Helical" evidence="7">
    <location>
        <begin position="384"/>
        <end position="408"/>
    </location>
</feature>
<evidence type="ECO:0000256" key="7">
    <source>
        <dbReference type="SAM" id="Phobius"/>
    </source>
</evidence>
<comment type="similarity">
    <text evidence="6">Belongs to the ABC-4 integral membrane protein family.</text>
</comment>
<dbReference type="EMBL" id="SEWF01000001">
    <property type="protein sequence ID" value="RYU97577.1"/>
    <property type="molecule type" value="Genomic_DNA"/>
</dbReference>
<dbReference type="Pfam" id="PF12704">
    <property type="entry name" value="MacB_PCD"/>
    <property type="match status" value="2"/>
</dbReference>
<evidence type="ECO:0000313" key="11">
    <source>
        <dbReference type="Proteomes" id="UP000293162"/>
    </source>
</evidence>
<dbReference type="GO" id="GO:0005886">
    <property type="term" value="C:plasma membrane"/>
    <property type="evidence" value="ECO:0007669"/>
    <property type="project" value="UniProtKB-SubCell"/>
</dbReference>
<comment type="subcellular location">
    <subcellularLocation>
        <location evidence="1">Cell membrane</location>
        <topology evidence="1">Multi-pass membrane protein</topology>
    </subcellularLocation>
</comment>
<feature type="transmembrane region" description="Helical" evidence="7">
    <location>
        <begin position="21"/>
        <end position="42"/>
    </location>
</feature>
<dbReference type="InterPro" id="IPR050250">
    <property type="entry name" value="Macrolide_Exporter_MacB"/>
</dbReference>
<evidence type="ECO:0000313" key="10">
    <source>
        <dbReference type="EMBL" id="RYU97577.1"/>
    </source>
</evidence>
<evidence type="ECO:0000256" key="1">
    <source>
        <dbReference type="ARBA" id="ARBA00004651"/>
    </source>
</evidence>
<name>A0A4Q5M6E5_9BACT</name>
<dbReference type="Pfam" id="PF02687">
    <property type="entry name" value="FtsX"/>
    <property type="match status" value="2"/>
</dbReference>
<keyword evidence="11" id="KW-1185">Reference proteome</keyword>
<evidence type="ECO:0000256" key="3">
    <source>
        <dbReference type="ARBA" id="ARBA00022692"/>
    </source>
</evidence>
<keyword evidence="2" id="KW-1003">Cell membrane</keyword>
<evidence type="ECO:0000259" key="9">
    <source>
        <dbReference type="Pfam" id="PF12704"/>
    </source>
</evidence>
<dbReference type="GO" id="GO:0022857">
    <property type="term" value="F:transmembrane transporter activity"/>
    <property type="evidence" value="ECO:0007669"/>
    <property type="project" value="TreeGrafter"/>
</dbReference>
<dbReference type="PANTHER" id="PTHR30572">
    <property type="entry name" value="MEMBRANE COMPONENT OF TRANSPORTER-RELATED"/>
    <property type="match status" value="1"/>
</dbReference>
<organism evidence="10 11">
    <name type="scientific">Emticicia agri</name>
    <dbReference type="NCBI Taxonomy" id="2492393"/>
    <lineage>
        <taxon>Bacteria</taxon>
        <taxon>Pseudomonadati</taxon>
        <taxon>Bacteroidota</taxon>
        <taxon>Cytophagia</taxon>
        <taxon>Cytophagales</taxon>
        <taxon>Leadbetterellaceae</taxon>
        <taxon>Emticicia</taxon>
    </lineage>
</organism>
<feature type="domain" description="MacB-like periplasmic core" evidence="9">
    <location>
        <begin position="20"/>
        <end position="243"/>
    </location>
</feature>
<dbReference type="OrthoDB" id="5933722at2"/>
<sequence>MLINYFKIAFRNLTKNKVYSFINIGGLSVGMSVAILIGLWIYDELSYNKSHKNYDSIAQIRNISTDPNTGITRSGPALQFPLGTSLKNNYKHYFKHVLLAFWVGDYTLSSDNNKYPKRGEFIDGDVIEMLSLKMLKGSGASLQDPHSVILSKSTAEAIFGNEDPLNKNLKIDNRMDVVVRGVYEDLPKNNRFREVQFFSPWSLWVSSNDWVKACENQWENSSFNVYVQTQPNVSVEQANVALKDFYNKNAPKQIADEWRKYNPGIFLYPMKQWHLYSEFKDGKVAGGRITFVWLFGIVGIFVLLLACINFMNLSTARSEKRAKEVGIRKAIGSVRSQLIQQFLSESFLVVLLAFVIAIGFVLLTLPWFNNLADKDMSVPFTNPVFWAISLAFIVFTAGMAGIYPAFYLSSFQPVKVLKGTFKLGRFSSLPRKVLVVVQFTVSVVLIVGTIVVYQQIKHARNRPVGYNREGLIKVSLNDPNYQGKQDVIKTELINTGIVENLALSSSPLTEIWSNAGGYNWKGKDPELASDFAVINVTHDFGKLVDWKIKEGRDFSRAFATDSNAIVINETAAKYLGLKNPVGEFITNADEGANKSWQIIGVVKDLVMQSPYEPVKRSFYFLDPKYADVSQMIIKMKPDVSASEALPKIEAVFNKIVPSALFDYKFVDQEYGKKFSQEERIGKLATFFALLAIFISCLGLFGLASFVAEQRTKEIGIRKVLGASIGSLWSMLSKDFVVLVIISCMIAAPIAYYFMNQWLIKYNYHTEISWWIFVVTGMGALGITLLTVSYQAVKAALMNPIKSLKTE</sequence>
<evidence type="ECO:0000256" key="6">
    <source>
        <dbReference type="ARBA" id="ARBA00038076"/>
    </source>
</evidence>
<feature type="transmembrane region" description="Helical" evidence="7">
    <location>
        <begin position="433"/>
        <end position="453"/>
    </location>
</feature>
<evidence type="ECO:0000259" key="8">
    <source>
        <dbReference type="Pfam" id="PF02687"/>
    </source>
</evidence>
<comment type="caution">
    <text evidence="10">The sequence shown here is derived from an EMBL/GenBank/DDBJ whole genome shotgun (WGS) entry which is preliminary data.</text>
</comment>
<keyword evidence="4 7" id="KW-1133">Transmembrane helix</keyword>
<dbReference type="InterPro" id="IPR025857">
    <property type="entry name" value="MacB_PCD"/>
</dbReference>
<feature type="domain" description="ABC3 transporter permease C-terminal" evidence="8">
    <location>
        <begin position="297"/>
        <end position="413"/>
    </location>
</feature>
<keyword evidence="5 7" id="KW-0472">Membrane</keyword>
<feature type="transmembrane region" description="Helical" evidence="7">
    <location>
        <begin position="347"/>
        <end position="368"/>
    </location>
</feature>
<evidence type="ECO:0000256" key="2">
    <source>
        <dbReference type="ARBA" id="ARBA00022475"/>
    </source>
</evidence>
<dbReference type="PANTHER" id="PTHR30572:SF4">
    <property type="entry name" value="ABC TRANSPORTER PERMEASE YTRF"/>
    <property type="match status" value="1"/>
</dbReference>
<feature type="transmembrane region" description="Helical" evidence="7">
    <location>
        <begin position="769"/>
        <end position="792"/>
    </location>
</feature>
<evidence type="ECO:0000256" key="5">
    <source>
        <dbReference type="ARBA" id="ARBA00023136"/>
    </source>
</evidence>
<feature type="transmembrane region" description="Helical" evidence="7">
    <location>
        <begin position="683"/>
        <end position="707"/>
    </location>
</feature>
<feature type="domain" description="ABC3 transporter permease C-terminal" evidence="8">
    <location>
        <begin position="686"/>
        <end position="799"/>
    </location>
</feature>
<keyword evidence="3 7" id="KW-0812">Transmembrane</keyword>
<dbReference type="Proteomes" id="UP000293162">
    <property type="component" value="Unassembled WGS sequence"/>
</dbReference>
<proteinExistence type="inferred from homology"/>
<dbReference type="AlphaFoldDB" id="A0A4Q5M6E5"/>
<dbReference type="InterPro" id="IPR003838">
    <property type="entry name" value="ABC3_permease_C"/>
</dbReference>
<feature type="transmembrane region" description="Helical" evidence="7">
    <location>
        <begin position="291"/>
        <end position="313"/>
    </location>
</feature>
<dbReference type="RefSeq" id="WP_130018900.1">
    <property type="nucleotide sequence ID" value="NZ_SEWF01000001.1"/>
</dbReference>
<feature type="domain" description="MacB-like periplasmic core" evidence="9">
    <location>
        <begin position="441"/>
        <end position="650"/>
    </location>
</feature>
<evidence type="ECO:0000256" key="4">
    <source>
        <dbReference type="ARBA" id="ARBA00022989"/>
    </source>
</evidence>
<accession>A0A4Q5M6E5</accession>
<protein>
    <submittedName>
        <fullName evidence="10">FtsX-like permease family protein</fullName>
    </submittedName>
</protein>
<gene>
    <name evidence="10" type="ORF">EWM59_00200</name>
</gene>
<feature type="transmembrane region" description="Helical" evidence="7">
    <location>
        <begin position="735"/>
        <end position="754"/>
    </location>
</feature>
<reference evidence="10 11" key="1">
    <citation type="submission" date="2019-02" db="EMBL/GenBank/DDBJ databases">
        <title>Bacterial novel species Emticicia sp. 17J42-9 isolated from soil.</title>
        <authorList>
            <person name="Jung H.-Y."/>
        </authorList>
    </citation>
    <scope>NUCLEOTIDE SEQUENCE [LARGE SCALE GENOMIC DNA]</scope>
    <source>
        <strain evidence="10 11">17J42-9</strain>
    </source>
</reference>